<evidence type="ECO:0000313" key="1">
    <source>
        <dbReference type="EMBL" id="REA63493.1"/>
    </source>
</evidence>
<keyword evidence="2" id="KW-1185">Reference proteome</keyword>
<comment type="caution">
    <text evidence="1">The sequence shown here is derived from an EMBL/GenBank/DDBJ whole genome shotgun (WGS) entry which is preliminary data.</text>
</comment>
<dbReference type="EMBL" id="QNUL01000002">
    <property type="protein sequence ID" value="REA63493.1"/>
    <property type="molecule type" value="Genomic_DNA"/>
</dbReference>
<proteinExistence type="predicted"/>
<protein>
    <submittedName>
        <fullName evidence="1">Uncharacterized protein</fullName>
    </submittedName>
</protein>
<dbReference type="AlphaFoldDB" id="A0A3D8YFS2"/>
<sequence length="105" mass="12114">MENPFEILENKLSELKELICQIKDPQTEHIPGVDLDAYISLQKVAELYSISPKTLVVHKNEIQHVKRFGQIFFLKKSLSDYMEGGRPVIEMKKVMRTKRGRAATV</sequence>
<organism evidence="1 2">
    <name type="scientific">Dyadobacter luteus</name>
    <dbReference type="NCBI Taxonomy" id="2259619"/>
    <lineage>
        <taxon>Bacteria</taxon>
        <taxon>Pseudomonadati</taxon>
        <taxon>Bacteroidota</taxon>
        <taxon>Cytophagia</taxon>
        <taxon>Cytophagales</taxon>
        <taxon>Spirosomataceae</taxon>
        <taxon>Dyadobacter</taxon>
    </lineage>
</organism>
<dbReference type="RefSeq" id="WP_115829241.1">
    <property type="nucleotide sequence ID" value="NZ_QNUL01000002.1"/>
</dbReference>
<accession>A0A3D8YFS2</accession>
<reference evidence="1 2" key="1">
    <citation type="submission" date="2018-07" db="EMBL/GenBank/DDBJ databases">
        <title>Dyadobacter roseus sp. nov., isolated from rose rhizosphere soil.</title>
        <authorList>
            <person name="Chen L."/>
        </authorList>
    </citation>
    <scope>NUCLEOTIDE SEQUENCE [LARGE SCALE GENOMIC DNA]</scope>
    <source>
        <strain evidence="1 2">RS19</strain>
    </source>
</reference>
<dbReference type="Proteomes" id="UP000256373">
    <property type="component" value="Unassembled WGS sequence"/>
</dbReference>
<dbReference type="OrthoDB" id="597977at2"/>
<name>A0A3D8YFS2_9BACT</name>
<evidence type="ECO:0000313" key="2">
    <source>
        <dbReference type="Proteomes" id="UP000256373"/>
    </source>
</evidence>
<gene>
    <name evidence="1" type="ORF">DSL64_03330</name>
</gene>